<accession>T1B320</accession>
<comment type="caution">
    <text evidence="2">The sequence shown here is derived from an EMBL/GenBank/DDBJ whole genome shotgun (WGS) entry which is preliminary data.</text>
</comment>
<organism evidence="2">
    <name type="scientific">mine drainage metagenome</name>
    <dbReference type="NCBI Taxonomy" id="410659"/>
    <lineage>
        <taxon>unclassified sequences</taxon>
        <taxon>metagenomes</taxon>
        <taxon>ecological metagenomes</taxon>
    </lineage>
</organism>
<dbReference type="AlphaFoldDB" id="T1B320"/>
<evidence type="ECO:0000256" key="1">
    <source>
        <dbReference type="SAM" id="Coils"/>
    </source>
</evidence>
<dbReference type="EMBL" id="AUZZ01006136">
    <property type="protein sequence ID" value="EQD47224.1"/>
    <property type="molecule type" value="Genomic_DNA"/>
</dbReference>
<feature type="coiled-coil region" evidence="1">
    <location>
        <begin position="16"/>
        <end position="123"/>
    </location>
</feature>
<gene>
    <name evidence="2" type="ORF">B2A_08514</name>
</gene>
<feature type="non-terminal residue" evidence="2">
    <location>
        <position position="156"/>
    </location>
</feature>
<keyword evidence="1" id="KW-0175">Coiled coil</keyword>
<sequence length="156" mass="17467">TIKGHVTELVQQLESAADLEARRAAGQAQLESAEGALKNSIGRGEAADRLRTRLASGDVITWANERAELRETIEELRRSEEELVRQHQSLTEVMDRLSTSDRIAELERRHDAIEMGLDAALRRYLVLGTGQALLQRTLSQHERERQPAVVARAGEH</sequence>
<reference evidence="2" key="1">
    <citation type="submission" date="2013-08" db="EMBL/GenBank/DDBJ databases">
        <authorList>
            <person name="Mendez C."/>
            <person name="Richter M."/>
            <person name="Ferrer M."/>
            <person name="Sanchez J."/>
        </authorList>
    </citation>
    <scope>NUCLEOTIDE SEQUENCE</scope>
</reference>
<name>T1B320_9ZZZZ</name>
<evidence type="ECO:0000313" key="2">
    <source>
        <dbReference type="EMBL" id="EQD47224.1"/>
    </source>
</evidence>
<feature type="non-terminal residue" evidence="2">
    <location>
        <position position="1"/>
    </location>
</feature>
<reference evidence="2" key="2">
    <citation type="journal article" date="2014" name="ISME J.">
        <title>Microbial stratification in low pH oxic and suboxic macroscopic growths along an acid mine drainage.</title>
        <authorList>
            <person name="Mendez-Garcia C."/>
            <person name="Mesa V."/>
            <person name="Sprenger R.R."/>
            <person name="Richter M."/>
            <person name="Diez M.S."/>
            <person name="Solano J."/>
            <person name="Bargiela R."/>
            <person name="Golyshina O.V."/>
            <person name="Manteca A."/>
            <person name="Ramos J.L."/>
            <person name="Gallego J.R."/>
            <person name="Llorente I."/>
            <person name="Martins Dos Santos V.A."/>
            <person name="Jensen O.N."/>
            <person name="Pelaez A.I."/>
            <person name="Sanchez J."/>
            <person name="Ferrer M."/>
        </authorList>
    </citation>
    <scope>NUCLEOTIDE SEQUENCE</scope>
</reference>
<proteinExistence type="predicted"/>
<protein>
    <submittedName>
        <fullName evidence="2">Uncharacterized protein</fullName>
    </submittedName>
</protein>